<evidence type="ECO:0000313" key="3">
    <source>
        <dbReference type="EMBL" id="GAA6169490.1"/>
    </source>
</evidence>
<evidence type="ECO:0000313" key="4">
    <source>
        <dbReference type="Proteomes" id="UP001465153"/>
    </source>
</evidence>
<dbReference type="Gene3D" id="3.60.20.10">
    <property type="entry name" value="Glutamine Phosphoribosylpyrophosphate, subunit 1, domain 1"/>
    <property type="match status" value="1"/>
</dbReference>
<name>A0ABQ0ACX9_9GAMM</name>
<organism evidence="3 4">
    <name type="scientific">Sessilibacter corallicola</name>
    <dbReference type="NCBI Taxonomy" id="2904075"/>
    <lineage>
        <taxon>Bacteria</taxon>
        <taxon>Pseudomonadati</taxon>
        <taxon>Pseudomonadota</taxon>
        <taxon>Gammaproteobacteria</taxon>
        <taxon>Cellvibrionales</taxon>
        <taxon>Cellvibrionaceae</taxon>
        <taxon>Sessilibacter</taxon>
    </lineage>
</organism>
<dbReference type="PANTHER" id="PTHR42824:SF1">
    <property type="entry name" value="GLUTAMINE AMIDOTRANSFERASE YAFJ-RELATED"/>
    <property type="match status" value="1"/>
</dbReference>
<protein>
    <submittedName>
        <fullName evidence="3">Class II glutamine amidotransferase</fullName>
    </submittedName>
</protein>
<reference evidence="3 4" key="1">
    <citation type="submission" date="2024-04" db="EMBL/GenBank/DDBJ databases">
        <title>Draft genome sequence of Sessilibacter corallicola NBRC 116591.</title>
        <authorList>
            <person name="Miyakawa T."/>
            <person name="Kusuya Y."/>
            <person name="Miura T."/>
        </authorList>
    </citation>
    <scope>NUCLEOTIDE SEQUENCE [LARGE SCALE GENOMIC DNA]</scope>
    <source>
        <strain evidence="3 4">KU-00831-HH</strain>
    </source>
</reference>
<dbReference type="Pfam" id="PF13230">
    <property type="entry name" value="GATase_4"/>
    <property type="match status" value="1"/>
</dbReference>
<dbReference type="InterPro" id="IPR029055">
    <property type="entry name" value="Ntn_hydrolases_N"/>
</dbReference>
<dbReference type="EMBL" id="BAABWN010000012">
    <property type="protein sequence ID" value="GAA6169490.1"/>
    <property type="molecule type" value="Genomic_DNA"/>
</dbReference>
<keyword evidence="4" id="KW-1185">Reference proteome</keyword>
<dbReference type="SUPFAM" id="SSF56235">
    <property type="entry name" value="N-terminal nucleophile aminohydrolases (Ntn hydrolases)"/>
    <property type="match status" value="1"/>
</dbReference>
<evidence type="ECO:0000259" key="2">
    <source>
        <dbReference type="PROSITE" id="PS51278"/>
    </source>
</evidence>
<sequence length="259" mass="28909">MCELLAMSANVPTDICFSFTGLLRRGGATGPHKDGWGLVFYETGGVREFKDHLPSSESPIAKFLQEYSIKSHIVISHIRQANVGKVSLANTHPFQRELWGKQWTFAHNGQVNDFKQFPLSRFQPVGSTDSEHLFCWLMGQLDKQFSSAPPMEQWQKLIHECCLQIHKAGIANILLSDGDALFAFCSSKLSWITRKAPFGTARLADTDVTIDFSRVTSVDDVVSVIATEPLTIDETWHAIPPGEYCVFVDGKFMDKPAQS</sequence>
<gene>
    <name evidence="3" type="ORF">NBRC116591_33010</name>
</gene>
<dbReference type="InterPro" id="IPR026869">
    <property type="entry name" value="EgtC-like"/>
</dbReference>
<dbReference type="InterPro" id="IPR017932">
    <property type="entry name" value="GATase_2_dom"/>
</dbReference>
<comment type="caution">
    <text evidence="3">The sequence shown here is derived from an EMBL/GenBank/DDBJ whole genome shotgun (WGS) entry which is preliminary data.</text>
</comment>
<feature type="domain" description="Glutamine amidotransferase type-2" evidence="2">
    <location>
        <begin position="2"/>
        <end position="259"/>
    </location>
</feature>
<accession>A0ABQ0ACX9</accession>
<dbReference type="CDD" id="cd01908">
    <property type="entry name" value="YafJ"/>
    <property type="match status" value="1"/>
</dbReference>
<dbReference type="Proteomes" id="UP001465153">
    <property type="component" value="Unassembled WGS sequence"/>
</dbReference>
<dbReference type="PROSITE" id="PS51278">
    <property type="entry name" value="GATASE_TYPE_2"/>
    <property type="match status" value="1"/>
</dbReference>
<evidence type="ECO:0000256" key="1">
    <source>
        <dbReference type="ARBA" id="ARBA00022962"/>
    </source>
</evidence>
<dbReference type="PANTHER" id="PTHR42824">
    <property type="entry name" value="GLUTAMINE AMIDOTRANSFERASE"/>
    <property type="match status" value="1"/>
</dbReference>
<proteinExistence type="predicted"/>
<keyword evidence="1 3" id="KW-0315">Glutamine amidotransferase</keyword>